<keyword evidence="9" id="KW-1185">Reference proteome</keyword>
<feature type="region of interest" description="Disordered" evidence="6">
    <location>
        <begin position="71"/>
        <end position="149"/>
    </location>
</feature>
<evidence type="ECO:0000259" key="7">
    <source>
        <dbReference type="PROSITE" id="PS50048"/>
    </source>
</evidence>
<dbReference type="PROSITE" id="PS00463">
    <property type="entry name" value="ZN2_CY6_FUNGAL_1"/>
    <property type="match status" value="1"/>
</dbReference>
<feature type="compositionally biased region" description="Polar residues" evidence="6">
    <location>
        <begin position="130"/>
        <end position="142"/>
    </location>
</feature>
<dbReference type="OrthoDB" id="4454541at2759"/>
<comment type="subcellular location">
    <subcellularLocation>
        <location evidence="1">Nucleus</location>
    </subcellularLocation>
</comment>
<reference evidence="8" key="1">
    <citation type="journal article" date="2021" name="Nat. Commun.">
        <title>Genetic determinants of endophytism in the Arabidopsis root mycobiome.</title>
        <authorList>
            <person name="Mesny F."/>
            <person name="Miyauchi S."/>
            <person name="Thiergart T."/>
            <person name="Pickel B."/>
            <person name="Atanasova L."/>
            <person name="Karlsson M."/>
            <person name="Huettel B."/>
            <person name="Barry K.W."/>
            <person name="Haridas S."/>
            <person name="Chen C."/>
            <person name="Bauer D."/>
            <person name="Andreopoulos W."/>
            <person name="Pangilinan J."/>
            <person name="LaButti K."/>
            <person name="Riley R."/>
            <person name="Lipzen A."/>
            <person name="Clum A."/>
            <person name="Drula E."/>
            <person name="Henrissat B."/>
            <person name="Kohler A."/>
            <person name="Grigoriev I.V."/>
            <person name="Martin F.M."/>
            <person name="Hacquard S."/>
        </authorList>
    </citation>
    <scope>NUCLEOTIDE SEQUENCE</scope>
    <source>
        <strain evidence="8">MPI-CAGE-AT-0147</strain>
    </source>
</reference>
<organism evidence="8 9">
    <name type="scientific">Dactylonectria macrodidyma</name>
    <dbReference type="NCBI Taxonomy" id="307937"/>
    <lineage>
        <taxon>Eukaryota</taxon>
        <taxon>Fungi</taxon>
        <taxon>Dikarya</taxon>
        <taxon>Ascomycota</taxon>
        <taxon>Pezizomycotina</taxon>
        <taxon>Sordariomycetes</taxon>
        <taxon>Hypocreomycetidae</taxon>
        <taxon>Hypocreales</taxon>
        <taxon>Nectriaceae</taxon>
        <taxon>Dactylonectria</taxon>
    </lineage>
</organism>
<sequence length="654" mass="74050">MDVATRVRKKRIPKACGACRESKLRCDGKRPCTRCHSAKKVCAFVERPKDAQESKIQHLEDEIEALKERLQLSRSSGPDTADSNVFAPMNTENPSPLNERPEAWHSARPNSVQFAQSIHQPQPDAHEWHASTSSNKSPNESLPSIEKDPRGKRSAFLMRGVDPMPDFITAGLLNEDQANSYWVTFFDGCHRFVPIFDPRYDTIRDIRSRSSLLFCIICAVGYRTTRGTESHEWHRLDFHIKRMLTATITSSMEPTLETVQALLVRACYAPERSLLLAIATRMSLDLCLPEAYDELIGRLISGRGNSDRMESDEALMRKTRTWMQLLVLGNMLHVDAGNLPSFEFRGNVRRCRILLDSQLSTTLDLRLFSQVELNVIRAEIYAKLTTIGDCDDDETMQVITDAKIDIDVWYNDWVRMTEKFQPAEASLMRLNLQIQRYWSDCMALCRAVRISGVENVDAMSATQKHILLMAKGALMQHFLIIIEEPRTYLRHLRFAMDFVWAKCAFCFLLLLKLSVLLPDDPGTSGRNLVADGEILVQELRAAAGGAEGQQSSNTSRIYLHLIQSGIQKYRRAIRADSVNMMGNEIVGENGLDPDIANTGRGEELEAFVPDQFIFEWDFPGLTLFSSPMVETGWLDEFFSASLGADDESFGFGWL</sequence>
<dbReference type="GO" id="GO:0008270">
    <property type="term" value="F:zinc ion binding"/>
    <property type="evidence" value="ECO:0007669"/>
    <property type="project" value="InterPro"/>
</dbReference>
<name>A0A9P9JNM9_9HYPO</name>
<dbReference type="PROSITE" id="PS50048">
    <property type="entry name" value="ZN2_CY6_FUNGAL_2"/>
    <property type="match status" value="1"/>
</dbReference>
<dbReference type="AlphaFoldDB" id="A0A9P9JNM9"/>
<dbReference type="SUPFAM" id="SSF57701">
    <property type="entry name" value="Zn2/Cys6 DNA-binding domain"/>
    <property type="match status" value="1"/>
</dbReference>
<dbReference type="EMBL" id="JAGMUV010000001">
    <property type="protein sequence ID" value="KAH7176965.1"/>
    <property type="molecule type" value="Genomic_DNA"/>
</dbReference>
<dbReference type="InterPro" id="IPR001138">
    <property type="entry name" value="Zn2Cys6_DnaBD"/>
</dbReference>
<dbReference type="Gene3D" id="4.10.240.10">
    <property type="entry name" value="Zn(2)-C6 fungal-type DNA-binding domain"/>
    <property type="match status" value="1"/>
</dbReference>
<accession>A0A9P9JNM9</accession>
<dbReference type="Pfam" id="PF00172">
    <property type="entry name" value="Zn_clus"/>
    <property type="match status" value="1"/>
</dbReference>
<feature type="compositionally biased region" description="Polar residues" evidence="6">
    <location>
        <begin position="108"/>
        <end position="120"/>
    </location>
</feature>
<dbReference type="GO" id="GO:0000981">
    <property type="term" value="F:DNA-binding transcription factor activity, RNA polymerase II-specific"/>
    <property type="evidence" value="ECO:0007669"/>
    <property type="project" value="InterPro"/>
</dbReference>
<evidence type="ECO:0000313" key="8">
    <source>
        <dbReference type="EMBL" id="KAH7176965.1"/>
    </source>
</evidence>
<evidence type="ECO:0000256" key="1">
    <source>
        <dbReference type="ARBA" id="ARBA00004123"/>
    </source>
</evidence>
<dbReference type="GO" id="GO:0000976">
    <property type="term" value="F:transcription cis-regulatory region binding"/>
    <property type="evidence" value="ECO:0007669"/>
    <property type="project" value="TreeGrafter"/>
</dbReference>
<feature type="domain" description="Zn(2)-C6 fungal-type" evidence="7">
    <location>
        <begin position="15"/>
        <end position="44"/>
    </location>
</feature>
<evidence type="ECO:0000256" key="2">
    <source>
        <dbReference type="ARBA" id="ARBA00023015"/>
    </source>
</evidence>
<dbReference type="PANTHER" id="PTHR31845">
    <property type="entry name" value="FINGER DOMAIN PROTEIN, PUTATIVE-RELATED"/>
    <property type="match status" value="1"/>
</dbReference>
<evidence type="ECO:0000313" key="9">
    <source>
        <dbReference type="Proteomes" id="UP000738349"/>
    </source>
</evidence>
<protein>
    <recommendedName>
        <fullName evidence="7">Zn(2)-C6 fungal-type domain-containing protein</fullName>
    </recommendedName>
</protein>
<dbReference type="CDD" id="cd00067">
    <property type="entry name" value="GAL4"/>
    <property type="match status" value="1"/>
</dbReference>
<dbReference type="InterPro" id="IPR051089">
    <property type="entry name" value="prtT"/>
</dbReference>
<dbReference type="SMART" id="SM00066">
    <property type="entry name" value="GAL4"/>
    <property type="match status" value="1"/>
</dbReference>
<dbReference type="InterPro" id="IPR036864">
    <property type="entry name" value="Zn2-C6_fun-type_DNA-bd_sf"/>
</dbReference>
<keyword evidence="4" id="KW-0804">Transcription</keyword>
<evidence type="ECO:0000256" key="5">
    <source>
        <dbReference type="ARBA" id="ARBA00023242"/>
    </source>
</evidence>
<keyword evidence="3" id="KW-0238">DNA-binding</keyword>
<gene>
    <name evidence="8" type="ORF">EDB81DRAFT_773827</name>
</gene>
<comment type="caution">
    <text evidence="8">The sequence shown here is derived from an EMBL/GenBank/DDBJ whole genome shotgun (WGS) entry which is preliminary data.</text>
</comment>
<keyword evidence="5" id="KW-0539">Nucleus</keyword>
<evidence type="ECO:0000256" key="6">
    <source>
        <dbReference type="SAM" id="MobiDB-lite"/>
    </source>
</evidence>
<dbReference type="GO" id="GO:0005634">
    <property type="term" value="C:nucleus"/>
    <property type="evidence" value="ECO:0007669"/>
    <property type="project" value="UniProtKB-SubCell"/>
</dbReference>
<dbReference type="CDD" id="cd12148">
    <property type="entry name" value="fungal_TF_MHR"/>
    <property type="match status" value="1"/>
</dbReference>
<keyword evidence="2" id="KW-0805">Transcription regulation</keyword>
<dbReference type="PANTHER" id="PTHR31845:SF33">
    <property type="entry name" value="ZN(II)2CYS6 TRANSCRIPTION FACTOR (EUROFUNG)"/>
    <property type="match status" value="1"/>
</dbReference>
<evidence type="ECO:0000256" key="3">
    <source>
        <dbReference type="ARBA" id="ARBA00023125"/>
    </source>
</evidence>
<dbReference type="Proteomes" id="UP000738349">
    <property type="component" value="Unassembled WGS sequence"/>
</dbReference>
<evidence type="ECO:0000256" key="4">
    <source>
        <dbReference type="ARBA" id="ARBA00023163"/>
    </source>
</evidence>
<feature type="compositionally biased region" description="Polar residues" evidence="6">
    <location>
        <begin position="72"/>
        <end position="83"/>
    </location>
</feature>
<proteinExistence type="predicted"/>